<organism evidence="2 3">
    <name type="scientific">Pseudodesulfovibrio hydrargyri</name>
    <dbReference type="NCBI Taxonomy" id="2125990"/>
    <lineage>
        <taxon>Bacteria</taxon>
        <taxon>Pseudomonadati</taxon>
        <taxon>Thermodesulfobacteriota</taxon>
        <taxon>Desulfovibrionia</taxon>
        <taxon>Desulfovibrionales</taxon>
        <taxon>Desulfovibrionaceae</taxon>
    </lineage>
</organism>
<accession>A0A1J5MZK5</accession>
<dbReference type="RefSeq" id="WP_071546906.1">
    <property type="nucleotide sequence ID" value="NZ_LKAQ01000004.1"/>
</dbReference>
<dbReference type="GO" id="GO:0046052">
    <property type="term" value="P:UTP catabolic process"/>
    <property type="evidence" value="ECO:0007669"/>
    <property type="project" value="TreeGrafter"/>
</dbReference>
<protein>
    <submittedName>
        <fullName evidence="2">Nucleoside triphosphate pyrophosphohydrolase</fullName>
        <ecNumber evidence="2">3.6.1.8</ecNumber>
    </submittedName>
</protein>
<name>A0A1J5MZK5_9BACT</name>
<dbReference type="PANTHER" id="PTHR30522">
    <property type="entry name" value="NUCLEOSIDE TRIPHOSPHATE PYROPHOSPHOHYDROLASE"/>
    <property type="match status" value="1"/>
</dbReference>
<dbReference type="AlphaFoldDB" id="A0A1J5MZK5"/>
<dbReference type="GO" id="GO:0046047">
    <property type="term" value="P:TTP catabolic process"/>
    <property type="evidence" value="ECO:0007669"/>
    <property type="project" value="TreeGrafter"/>
</dbReference>
<dbReference type="GO" id="GO:0047693">
    <property type="term" value="F:ATP diphosphatase activity"/>
    <property type="evidence" value="ECO:0007669"/>
    <property type="project" value="UniProtKB-EC"/>
</dbReference>
<dbReference type="EC" id="3.6.1.8" evidence="2"/>
<dbReference type="GO" id="GO:0046081">
    <property type="term" value="P:dUTP catabolic process"/>
    <property type="evidence" value="ECO:0007669"/>
    <property type="project" value="TreeGrafter"/>
</dbReference>
<dbReference type="CDD" id="cd11529">
    <property type="entry name" value="NTP-PPase_MazG_Cterm"/>
    <property type="match status" value="1"/>
</dbReference>
<dbReference type="InterPro" id="IPR048011">
    <property type="entry name" value="NTP-PPase_MazG-like_C"/>
</dbReference>
<sequence>MSETKHDAPALAMRELLDVIDALIAPDGCPWDQEQTPLSLCDYLAEEAFELIEGIRSGDAREAMEELGDVMFILLFMATLYERDGSHTLADSINYSAAKMIRRHPHVFGDKHFDNITELWDNWEKTKREENKGTGRKRVFDSLPSGLPPMLKAYRINSKAARNGFTWESDRDVEAHLKTEWKEWQEAMAAGHAENSEREFGDYLFTLVELGRRKGIKANAALDFANQKFLTRFAKMEELAEMRGIELTDLGLDEMNGLWDEVKDWEKA</sequence>
<keyword evidence="3" id="KW-1185">Reference proteome</keyword>
<dbReference type="InterPro" id="IPR011551">
    <property type="entry name" value="NTP_PyrPHydrolase_MazG"/>
</dbReference>
<dbReference type="EMBL" id="LKAQ01000004">
    <property type="protein sequence ID" value="OIQ51426.1"/>
    <property type="molecule type" value="Genomic_DNA"/>
</dbReference>
<evidence type="ECO:0000259" key="1">
    <source>
        <dbReference type="Pfam" id="PF03819"/>
    </source>
</evidence>
<dbReference type="Gene3D" id="1.10.287.1080">
    <property type="entry name" value="MazG-like"/>
    <property type="match status" value="2"/>
</dbReference>
<comment type="caution">
    <text evidence="2">The sequence shown here is derived from an EMBL/GenBank/DDBJ whole genome shotgun (WGS) entry which is preliminary data.</text>
</comment>
<dbReference type="Pfam" id="PF03819">
    <property type="entry name" value="MazG"/>
    <property type="match status" value="1"/>
</dbReference>
<evidence type="ECO:0000313" key="3">
    <source>
        <dbReference type="Proteomes" id="UP000181901"/>
    </source>
</evidence>
<gene>
    <name evidence="2" type="primary">mazG</name>
    <name evidence="2" type="ORF">BerOc1_03379</name>
</gene>
<dbReference type="GO" id="GO:0046061">
    <property type="term" value="P:dATP catabolic process"/>
    <property type="evidence" value="ECO:0007669"/>
    <property type="project" value="TreeGrafter"/>
</dbReference>
<dbReference type="PANTHER" id="PTHR30522:SF0">
    <property type="entry name" value="NUCLEOSIDE TRIPHOSPHATE PYROPHOSPHOHYDROLASE"/>
    <property type="match status" value="1"/>
</dbReference>
<reference evidence="2 3" key="1">
    <citation type="submission" date="2015-09" db="EMBL/GenBank/DDBJ databases">
        <title>Genome of Desulfovibrio dechloracetivorans BerOc1, a mercury methylating strain isolated from highly hydrocarbons and metals contaminated coastal sediments.</title>
        <authorList>
            <person name="Goni Urriza M."/>
            <person name="Gassie C."/>
            <person name="Bouchez O."/>
            <person name="Klopp C."/>
            <person name="Ranchou-Peyruse A."/>
            <person name="Remy G."/>
        </authorList>
    </citation>
    <scope>NUCLEOTIDE SEQUENCE [LARGE SCALE GENOMIC DNA]</scope>
    <source>
        <strain evidence="2 3">BerOc1</strain>
    </source>
</reference>
<dbReference type="NCBIfam" id="TIGR00444">
    <property type="entry name" value="mazG"/>
    <property type="match status" value="1"/>
</dbReference>
<keyword evidence="2" id="KW-0378">Hydrolase</keyword>
<dbReference type="CDD" id="cd11528">
    <property type="entry name" value="NTP-PPase_MazG_Nterm"/>
    <property type="match status" value="1"/>
</dbReference>
<dbReference type="InterPro" id="IPR048015">
    <property type="entry name" value="NTP-PPase_MazG-like_N"/>
</dbReference>
<dbReference type="Proteomes" id="UP000181901">
    <property type="component" value="Unassembled WGS sequence"/>
</dbReference>
<dbReference type="SUPFAM" id="SSF101386">
    <property type="entry name" value="all-alpha NTP pyrophosphatases"/>
    <property type="match status" value="2"/>
</dbReference>
<feature type="domain" description="NTP pyrophosphohydrolase MazG-like" evidence="1">
    <location>
        <begin position="35"/>
        <end position="108"/>
    </location>
</feature>
<dbReference type="InterPro" id="IPR004518">
    <property type="entry name" value="MazG-like_dom"/>
</dbReference>
<dbReference type="NCBIfam" id="NF007113">
    <property type="entry name" value="PRK09562.1"/>
    <property type="match status" value="1"/>
</dbReference>
<proteinExistence type="predicted"/>
<dbReference type="GO" id="GO:0006203">
    <property type="term" value="P:dGTP catabolic process"/>
    <property type="evidence" value="ECO:0007669"/>
    <property type="project" value="TreeGrafter"/>
</dbReference>
<dbReference type="GO" id="GO:0046076">
    <property type="term" value="P:dTTP catabolic process"/>
    <property type="evidence" value="ECO:0007669"/>
    <property type="project" value="TreeGrafter"/>
</dbReference>
<dbReference type="OrthoDB" id="9808939at2"/>
<evidence type="ECO:0000313" key="2">
    <source>
        <dbReference type="EMBL" id="OIQ51426.1"/>
    </source>
</evidence>